<dbReference type="EMBL" id="CAXKWB010005838">
    <property type="protein sequence ID" value="CAL4080101.1"/>
    <property type="molecule type" value="Genomic_DNA"/>
</dbReference>
<accession>A0AAV2QF57</accession>
<name>A0AAV2QF57_MEGNR</name>
<dbReference type="SUPFAM" id="SSF52972">
    <property type="entry name" value="ITPase-like"/>
    <property type="match status" value="1"/>
</dbReference>
<dbReference type="AlphaFoldDB" id="A0AAV2QF57"/>
<dbReference type="Proteomes" id="UP001497623">
    <property type="component" value="Unassembled WGS sequence"/>
</dbReference>
<sequence>MAATCCQCDALPTPLTTGSLNDLKTILEPSHFKRFSKLDTKPGGQDDQYVLVPHIKRVHQVANRLSAAGRKIDMIIGADTAINLDGKIIGKPKSREDAYKTLNSFSGREHEVLSGVCIMLWEGEDWHSFNFHEVTKVKFAHLTPDIINAYIDTGEPMDKAGGYGIQALGGTLVEGIQGDYFNVMGFPLHRFSQHLTKVLEQ</sequence>
<dbReference type="GO" id="GO:0047429">
    <property type="term" value="F:nucleoside triphosphate diphosphatase activity"/>
    <property type="evidence" value="ECO:0007669"/>
    <property type="project" value="InterPro"/>
</dbReference>
<keyword evidence="4" id="KW-1185">Reference proteome</keyword>
<evidence type="ECO:0000256" key="2">
    <source>
        <dbReference type="ARBA" id="ARBA00022801"/>
    </source>
</evidence>
<dbReference type="PANTHER" id="PTHR43213:SF5">
    <property type="entry name" value="BIFUNCTIONAL DTTP_UTP PYROPHOSPHATASE_METHYLTRANSFERASE PROTEIN-RELATED"/>
    <property type="match status" value="1"/>
</dbReference>
<organism evidence="3 4">
    <name type="scientific">Meganyctiphanes norvegica</name>
    <name type="common">Northern krill</name>
    <name type="synonym">Thysanopoda norvegica</name>
    <dbReference type="NCBI Taxonomy" id="48144"/>
    <lineage>
        <taxon>Eukaryota</taxon>
        <taxon>Metazoa</taxon>
        <taxon>Ecdysozoa</taxon>
        <taxon>Arthropoda</taxon>
        <taxon>Crustacea</taxon>
        <taxon>Multicrustacea</taxon>
        <taxon>Malacostraca</taxon>
        <taxon>Eumalacostraca</taxon>
        <taxon>Eucarida</taxon>
        <taxon>Euphausiacea</taxon>
        <taxon>Euphausiidae</taxon>
        <taxon>Meganyctiphanes</taxon>
    </lineage>
</organism>
<dbReference type="CDD" id="cd00555">
    <property type="entry name" value="Maf"/>
    <property type="match status" value="1"/>
</dbReference>
<gene>
    <name evidence="3" type="ORF">MNOR_LOCUS11189</name>
</gene>
<evidence type="ECO:0000256" key="1">
    <source>
        <dbReference type="ARBA" id="ARBA00001968"/>
    </source>
</evidence>
<protein>
    <submittedName>
        <fullName evidence="3">Uncharacterized protein</fullName>
    </submittedName>
</protein>
<feature type="non-terminal residue" evidence="3">
    <location>
        <position position="201"/>
    </location>
</feature>
<evidence type="ECO:0000313" key="4">
    <source>
        <dbReference type="Proteomes" id="UP001497623"/>
    </source>
</evidence>
<keyword evidence="2" id="KW-0378">Hydrolase</keyword>
<dbReference type="Pfam" id="PF02545">
    <property type="entry name" value="Maf"/>
    <property type="match status" value="1"/>
</dbReference>
<proteinExistence type="inferred from homology"/>
<evidence type="ECO:0000313" key="3">
    <source>
        <dbReference type="EMBL" id="CAL4080101.1"/>
    </source>
</evidence>
<dbReference type="HAMAP" id="MF_00528">
    <property type="entry name" value="Maf"/>
    <property type="match status" value="1"/>
</dbReference>
<dbReference type="Gene3D" id="3.90.950.10">
    <property type="match status" value="1"/>
</dbReference>
<dbReference type="NCBIfam" id="TIGR00172">
    <property type="entry name" value="maf"/>
    <property type="match status" value="1"/>
</dbReference>
<reference evidence="3 4" key="1">
    <citation type="submission" date="2024-05" db="EMBL/GenBank/DDBJ databases">
        <authorList>
            <person name="Wallberg A."/>
        </authorList>
    </citation>
    <scope>NUCLEOTIDE SEQUENCE [LARGE SCALE GENOMIC DNA]</scope>
</reference>
<dbReference type="InterPro" id="IPR003697">
    <property type="entry name" value="Maf-like"/>
</dbReference>
<dbReference type="PANTHER" id="PTHR43213">
    <property type="entry name" value="BIFUNCTIONAL DTTP/UTP PYROPHOSPHATASE/METHYLTRANSFERASE PROTEIN-RELATED"/>
    <property type="match status" value="1"/>
</dbReference>
<dbReference type="InterPro" id="IPR029001">
    <property type="entry name" value="ITPase-like_fam"/>
</dbReference>
<comment type="cofactor">
    <cofactor evidence="1">
        <name>a divalent metal cation</name>
        <dbReference type="ChEBI" id="CHEBI:60240"/>
    </cofactor>
</comment>
<comment type="caution">
    <text evidence="3">The sequence shown here is derived from an EMBL/GenBank/DDBJ whole genome shotgun (WGS) entry which is preliminary data.</text>
</comment>